<dbReference type="EMBL" id="CAJVPK010001798">
    <property type="protein sequence ID" value="CAG8598794.1"/>
    <property type="molecule type" value="Genomic_DNA"/>
</dbReference>
<comment type="caution">
    <text evidence="1">The sequence shown here is derived from an EMBL/GenBank/DDBJ whole genome shotgun (WGS) entry which is preliminary data.</text>
</comment>
<evidence type="ECO:0000313" key="2">
    <source>
        <dbReference type="Proteomes" id="UP000789706"/>
    </source>
</evidence>
<dbReference type="Proteomes" id="UP000789706">
    <property type="component" value="Unassembled WGS sequence"/>
</dbReference>
<keyword evidence="2" id="KW-1185">Reference proteome</keyword>
<reference evidence="1" key="1">
    <citation type="submission" date="2021-06" db="EMBL/GenBank/DDBJ databases">
        <authorList>
            <person name="Kallberg Y."/>
            <person name="Tangrot J."/>
            <person name="Rosling A."/>
        </authorList>
    </citation>
    <scope>NUCLEOTIDE SEQUENCE</scope>
    <source>
        <strain evidence="1">AZ414A</strain>
    </source>
</reference>
<dbReference type="OrthoDB" id="2305086at2759"/>
<gene>
    <name evidence="1" type="ORF">DEBURN_LOCUS9418</name>
</gene>
<accession>A0A9N9CES5</accession>
<name>A0A9N9CES5_9GLOM</name>
<sequence length="92" mass="10253">MPPFPVHSEFSEKGLDIITQVGIWKRANENYLVGGCTSSQGTYTLTNLENPNNLNKPTVLGPDAAVVLKTRWDTLSVEDKGENFPNFSKFYC</sequence>
<proteinExistence type="predicted"/>
<protein>
    <submittedName>
        <fullName evidence="1">3098_t:CDS:1</fullName>
    </submittedName>
</protein>
<dbReference type="AlphaFoldDB" id="A0A9N9CES5"/>
<organism evidence="1 2">
    <name type="scientific">Diversispora eburnea</name>
    <dbReference type="NCBI Taxonomy" id="1213867"/>
    <lineage>
        <taxon>Eukaryota</taxon>
        <taxon>Fungi</taxon>
        <taxon>Fungi incertae sedis</taxon>
        <taxon>Mucoromycota</taxon>
        <taxon>Glomeromycotina</taxon>
        <taxon>Glomeromycetes</taxon>
        <taxon>Diversisporales</taxon>
        <taxon>Diversisporaceae</taxon>
        <taxon>Diversispora</taxon>
    </lineage>
</organism>
<evidence type="ECO:0000313" key="1">
    <source>
        <dbReference type="EMBL" id="CAG8598794.1"/>
    </source>
</evidence>